<proteinExistence type="predicted"/>
<dbReference type="InterPro" id="IPR005545">
    <property type="entry name" value="YCII"/>
</dbReference>
<reference evidence="2 3" key="1">
    <citation type="submission" date="2015-01" db="EMBL/GenBank/DDBJ databases">
        <title>The Genome Sequence of Exophiala sideris CBS121828.</title>
        <authorList>
            <consortium name="The Broad Institute Genomics Platform"/>
            <person name="Cuomo C."/>
            <person name="de Hoog S."/>
            <person name="Gorbushina A."/>
            <person name="Stielow B."/>
            <person name="Teixiera M."/>
            <person name="Abouelleil A."/>
            <person name="Chapman S.B."/>
            <person name="Priest M."/>
            <person name="Young S.K."/>
            <person name="Wortman J."/>
            <person name="Nusbaum C."/>
            <person name="Birren B."/>
        </authorList>
    </citation>
    <scope>NUCLEOTIDE SEQUENCE [LARGE SCALE GENOMIC DNA]</scope>
    <source>
        <strain evidence="2 3">CBS 121828</strain>
    </source>
</reference>
<dbReference type="AlphaFoldDB" id="A0A0D1YX69"/>
<name>A0A0D1YX69_9EURO</name>
<dbReference type="EMBL" id="KN846953">
    <property type="protein sequence ID" value="KIV79393.1"/>
    <property type="molecule type" value="Genomic_DNA"/>
</dbReference>
<dbReference type="Pfam" id="PF03795">
    <property type="entry name" value="YCII"/>
    <property type="match status" value="1"/>
</dbReference>
<dbReference type="PANTHER" id="PTHR33606:SF3">
    <property type="entry name" value="PROTEIN YCII"/>
    <property type="match status" value="1"/>
</dbReference>
<dbReference type="SUPFAM" id="SSF54909">
    <property type="entry name" value="Dimeric alpha+beta barrel"/>
    <property type="match status" value="1"/>
</dbReference>
<evidence type="ECO:0000259" key="1">
    <source>
        <dbReference type="Pfam" id="PF03795"/>
    </source>
</evidence>
<gene>
    <name evidence="2" type="ORF">PV11_06956</name>
</gene>
<dbReference type="Proteomes" id="UP000053599">
    <property type="component" value="Unassembled WGS sequence"/>
</dbReference>
<organism evidence="2 3">
    <name type="scientific">Exophiala sideris</name>
    <dbReference type="NCBI Taxonomy" id="1016849"/>
    <lineage>
        <taxon>Eukaryota</taxon>
        <taxon>Fungi</taxon>
        <taxon>Dikarya</taxon>
        <taxon>Ascomycota</taxon>
        <taxon>Pezizomycotina</taxon>
        <taxon>Eurotiomycetes</taxon>
        <taxon>Chaetothyriomycetidae</taxon>
        <taxon>Chaetothyriales</taxon>
        <taxon>Herpotrichiellaceae</taxon>
        <taxon>Exophiala</taxon>
    </lineage>
</organism>
<dbReference type="InterPro" id="IPR011008">
    <property type="entry name" value="Dimeric_a/b-barrel"/>
</dbReference>
<evidence type="ECO:0000313" key="3">
    <source>
        <dbReference type="Proteomes" id="UP000053599"/>
    </source>
</evidence>
<dbReference type="Gene3D" id="3.30.70.1060">
    <property type="entry name" value="Dimeric alpha+beta barrel"/>
    <property type="match status" value="1"/>
</dbReference>
<evidence type="ECO:0000313" key="2">
    <source>
        <dbReference type="EMBL" id="KIV79393.1"/>
    </source>
</evidence>
<dbReference type="PANTHER" id="PTHR33606">
    <property type="entry name" value="PROTEIN YCII"/>
    <property type="match status" value="1"/>
</dbReference>
<sequence length="163" mass="17687">MSVSVRRSLQRLQGSLTSHTSPLVTFNSRLTASPHLKRLYPAAPTPQLFLARMSSSAPTCEWLVQVPDFPGSLQKRLDARPQHLAGLKPKISAGEAVFGGATLSKQPASGEKPDMTGSVMLFKANSEEEVLAALENDPYTKAGVWDVKNAKIWPFKCAVRTAL</sequence>
<feature type="domain" description="YCII-related" evidence="1">
    <location>
        <begin position="62"/>
        <end position="148"/>
    </location>
</feature>
<protein>
    <recommendedName>
        <fullName evidence="1">YCII-related domain-containing protein</fullName>
    </recommendedName>
</protein>
<dbReference type="InterPro" id="IPR051807">
    <property type="entry name" value="Sec-metab_biosynth-assoc"/>
</dbReference>
<dbReference type="STRING" id="1016849.A0A0D1YX69"/>
<accession>A0A0D1YX69</accession>
<dbReference type="HOGENOM" id="CLU_110355_2_0_1"/>
<dbReference type="OrthoDB" id="5519740at2759"/>